<comment type="caution">
    <text evidence="2">The sequence shown here is derived from an EMBL/GenBank/DDBJ whole genome shotgun (WGS) entry which is preliminary data.</text>
</comment>
<dbReference type="NCBIfam" id="NF006040">
    <property type="entry name" value="PRK08183.1"/>
    <property type="match status" value="1"/>
</dbReference>
<proteinExistence type="predicted"/>
<dbReference type="EMBL" id="JACIIX010000001">
    <property type="protein sequence ID" value="MBB6208705.1"/>
    <property type="molecule type" value="Genomic_DNA"/>
</dbReference>
<protein>
    <submittedName>
        <fullName evidence="2">NADH:ubiquinone oxidoreductase subunit</fullName>
    </submittedName>
</protein>
<dbReference type="Pfam" id="PF05071">
    <property type="entry name" value="NDUFA12"/>
    <property type="match status" value="1"/>
</dbReference>
<dbReference type="Proteomes" id="UP000544872">
    <property type="component" value="Unassembled WGS sequence"/>
</dbReference>
<dbReference type="GO" id="GO:0045271">
    <property type="term" value="C:respiratory chain complex I"/>
    <property type="evidence" value="ECO:0007669"/>
    <property type="project" value="InterPro"/>
</dbReference>
<keyword evidence="3" id="KW-1185">Reference proteome</keyword>
<reference evidence="2 3" key="1">
    <citation type="submission" date="2020-08" db="EMBL/GenBank/DDBJ databases">
        <title>Genomic Encyclopedia of Type Strains, Phase IV (KMG-IV): sequencing the most valuable type-strain genomes for metagenomic binning, comparative biology and taxonomic classification.</title>
        <authorList>
            <person name="Goeker M."/>
        </authorList>
    </citation>
    <scope>NUCLEOTIDE SEQUENCE [LARGE SCALE GENOMIC DNA]</scope>
    <source>
        <strain evidence="2 3">DSM 11590</strain>
    </source>
</reference>
<accession>A0A7W9ZC85</accession>
<evidence type="ECO:0000313" key="2">
    <source>
        <dbReference type="EMBL" id="MBB6208705.1"/>
    </source>
</evidence>
<sequence length="116" mass="13157">MITGTLIDTWLNGRLVGTDEFGNRYYEDKRTPKAGRRRRRWVIYKGDIDGSRVPPQWHAWLHYTTDTPIDTETRPWEKNHSANPTGSAAAYVPPGDDRAGGVRSGATGDYEPWRPA</sequence>
<organism evidence="2 3">
    <name type="scientific">Novispirillum itersonii</name>
    <name type="common">Aquaspirillum itersonii</name>
    <dbReference type="NCBI Taxonomy" id="189"/>
    <lineage>
        <taxon>Bacteria</taxon>
        <taxon>Pseudomonadati</taxon>
        <taxon>Pseudomonadota</taxon>
        <taxon>Alphaproteobacteria</taxon>
        <taxon>Rhodospirillales</taxon>
        <taxon>Novispirillaceae</taxon>
        <taxon>Novispirillum</taxon>
    </lineage>
</organism>
<keyword evidence="2" id="KW-0830">Ubiquinone</keyword>
<evidence type="ECO:0000256" key="1">
    <source>
        <dbReference type="SAM" id="MobiDB-lite"/>
    </source>
</evidence>
<feature type="compositionally biased region" description="Basic and acidic residues" evidence="1">
    <location>
        <begin position="71"/>
        <end position="80"/>
    </location>
</feature>
<dbReference type="GO" id="GO:0006979">
    <property type="term" value="P:response to oxidative stress"/>
    <property type="evidence" value="ECO:0007669"/>
    <property type="project" value="TreeGrafter"/>
</dbReference>
<dbReference type="PANTHER" id="PTHR12910">
    <property type="entry name" value="NADH-UBIQUINONE OXIDOREDUCTASE SUBUNIT B17.2"/>
    <property type="match status" value="1"/>
</dbReference>
<dbReference type="InterPro" id="IPR007763">
    <property type="entry name" value="NDUFA12"/>
</dbReference>
<dbReference type="AlphaFoldDB" id="A0A7W9ZC85"/>
<dbReference type="RefSeq" id="WP_184259931.1">
    <property type="nucleotide sequence ID" value="NZ_JACIIX010000001.1"/>
</dbReference>
<name>A0A7W9ZC85_NOVIT</name>
<gene>
    <name evidence="2" type="ORF">FHS48_000086</name>
</gene>
<evidence type="ECO:0000313" key="3">
    <source>
        <dbReference type="Proteomes" id="UP000544872"/>
    </source>
</evidence>
<dbReference type="PANTHER" id="PTHR12910:SF2">
    <property type="entry name" value="NADH DEHYDROGENASE [UBIQUINONE] 1 ALPHA SUBCOMPLEX SUBUNIT 12"/>
    <property type="match status" value="1"/>
</dbReference>
<feature type="region of interest" description="Disordered" evidence="1">
    <location>
        <begin position="71"/>
        <end position="116"/>
    </location>
</feature>